<evidence type="ECO:0000313" key="2">
    <source>
        <dbReference type="Proteomes" id="UP000789920"/>
    </source>
</evidence>
<reference evidence="1" key="1">
    <citation type="submission" date="2021-06" db="EMBL/GenBank/DDBJ databases">
        <authorList>
            <person name="Kallberg Y."/>
            <person name="Tangrot J."/>
            <person name="Rosling A."/>
        </authorList>
    </citation>
    <scope>NUCLEOTIDE SEQUENCE</scope>
    <source>
        <strain evidence="1">MA461A</strain>
    </source>
</reference>
<proteinExistence type="predicted"/>
<dbReference type="EMBL" id="CAJVQC010009606">
    <property type="protein sequence ID" value="CAG8606771.1"/>
    <property type="molecule type" value="Genomic_DNA"/>
</dbReference>
<comment type="caution">
    <text evidence="1">The sequence shown here is derived from an EMBL/GenBank/DDBJ whole genome shotgun (WGS) entry which is preliminary data.</text>
</comment>
<sequence length="40" mass="4918">MLLEYDNLYKSCWDEEPKNRPEANVILEILNNILEKYEHH</sequence>
<keyword evidence="2" id="KW-1185">Reference proteome</keyword>
<feature type="non-terminal residue" evidence="1">
    <location>
        <position position="40"/>
    </location>
</feature>
<evidence type="ECO:0000313" key="1">
    <source>
        <dbReference type="EMBL" id="CAG8606771.1"/>
    </source>
</evidence>
<feature type="non-terminal residue" evidence="1">
    <location>
        <position position="1"/>
    </location>
</feature>
<name>A0ACA9MSZ6_9GLOM</name>
<gene>
    <name evidence="1" type="ORF">RPERSI_LOCUS6137</name>
</gene>
<accession>A0ACA9MSZ6</accession>
<protein>
    <submittedName>
        <fullName evidence="1">12340_t:CDS:1</fullName>
    </submittedName>
</protein>
<dbReference type="Proteomes" id="UP000789920">
    <property type="component" value="Unassembled WGS sequence"/>
</dbReference>
<organism evidence="1 2">
    <name type="scientific">Racocetra persica</name>
    <dbReference type="NCBI Taxonomy" id="160502"/>
    <lineage>
        <taxon>Eukaryota</taxon>
        <taxon>Fungi</taxon>
        <taxon>Fungi incertae sedis</taxon>
        <taxon>Mucoromycota</taxon>
        <taxon>Glomeromycotina</taxon>
        <taxon>Glomeromycetes</taxon>
        <taxon>Diversisporales</taxon>
        <taxon>Gigasporaceae</taxon>
        <taxon>Racocetra</taxon>
    </lineage>
</organism>